<dbReference type="InterPro" id="IPR027417">
    <property type="entry name" value="P-loop_NTPase"/>
</dbReference>
<evidence type="ECO:0000313" key="2">
    <source>
        <dbReference type="Proteomes" id="UP000198287"/>
    </source>
</evidence>
<sequence length="266" mass="30370">MNEEELYKKAGLVWGDHVAKSLVLWGDDDVTITNLINALHNELFNLEGNKVLRSLKSYEISAEIKELVSSEMYAFVDSEKLFETARSTQPSLIVVRDVQSVFLDKEVYSEGFYFSEICNKLATGLKKIEPDDAVFLVLVVKKLTKQDRITLDENGFNKILHVGKPWKEEKIKDAIIAATAQWEVPLQPEILKRVSEKIRKLEEISNLKIRQICTDAFAKCLKRRVNQCARLDYEIGQANPCWISGIEITPTERDWDNALSEAADSF</sequence>
<keyword evidence="2" id="KW-1185">Reference proteome</keyword>
<dbReference type="Proteomes" id="UP000198287">
    <property type="component" value="Unassembled WGS sequence"/>
</dbReference>
<organism evidence="1 2">
    <name type="scientific">Folsomia candida</name>
    <name type="common">Springtail</name>
    <dbReference type="NCBI Taxonomy" id="158441"/>
    <lineage>
        <taxon>Eukaryota</taxon>
        <taxon>Metazoa</taxon>
        <taxon>Ecdysozoa</taxon>
        <taxon>Arthropoda</taxon>
        <taxon>Hexapoda</taxon>
        <taxon>Collembola</taxon>
        <taxon>Entomobryomorpha</taxon>
        <taxon>Isotomoidea</taxon>
        <taxon>Isotomidae</taxon>
        <taxon>Proisotominae</taxon>
        <taxon>Folsomia</taxon>
    </lineage>
</organism>
<dbReference type="AlphaFoldDB" id="A0A226DST2"/>
<name>A0A226DST2_FOLCA</name>
<reference evidence="1 2" key="1">
    <citation type="submission" date="2015-12" db="EMBL/GenBank/DDBJ databases">
        <title>The genome of Folsomia candida.</title>
        <authorList>
            <person name="Faddeeva A."/>
            <person name="Derks M.F."/>
            <person name="Anvar Y."/>
            <person name="Smit S."/>
            <person name="Van Straalen N."/>
            <person name="Roelofs D."/>
        </authorList>
    </citation>
    <scope>NUCLEOTIDE SEQUENCE [LARGE SCALE GENOMIC DNA]</scope>
    <source>
        <strain evidence="1 2">VU population</strain>
        <tissue evidence="1">Whole body</tissue>
    </source>
</reference>
<dbReference type="Gene3D" id="1.10.8.60">
    <property type="match status" value="1"/>
</dbReference>
<accession>A0A226DST2</accession>
<gene>
    <name evidence="1" type="ORF">Fcan01_16192</name>
</gene>
<comment type="caution">
    <text evidence="1">The sequence shown here is derived from an EMBL/GenBank/DDBJ whole genome shotgun (WGS) entry which is preliminary data.</text>
</comment>
<proteinExistence type="predicted"/>
<dbReference type="Gene3D" id="3.40.50.300">
    <property type="entry name" value="P-loop containing nucleotide triphosphate hydrolases"/>
    <property type="match status" value="1"/>
</dbReference>
<dbReference type="EMBL" id="LNIX01000011">
    <property type="protein sequence ID" value="OXA48542.1"/>
    <property type="molecule type" value="Genomic_DNA"/>
</dbReference>
<evidence type="ECO:0000313" key="1">
    <source>
        <dbReference type="EMBL" id="OXA48542.1"/>
    </source>
</evidence>
<protein>
    <submittedName>
        <fullName evidence="1">VCP-like ATPase</fullName>
    </submittedName>
</protein>